<dbReference type="HOGENOM" id="CLU_2671685_0_0_1"/>
<sequence length="75" mass="8667">MENDFESYKEMIKKNLNKKIEVISKKYFSKEGNGICDENGVRCGKNERSVKCGKVKGVKKNVKERLKEIKKILDA</sequence>
<organism evidence="1 2">
    <name type="scientific">Nosema bombycis (strain CQ1 / CVCC 102059)</name>
    <name type="common">Microsporidian parasite</name>
    <name type="synonym">Pebrine of silkworm</name>
    <dbReference type="NCBI Taxonomy" id="578461"/>
    <lineage>
        <taxon>Eukaryota</taxon>
        <taxon>Fungi</taxon>
        <taxon>Fungi incertae sedis</taxon>
        <taxon>Microsporidia</taxon>
        <taxon>Nosematidae</taxon>
        <taxon>Nosema</taxon>
    </lineage>
</organism>
<accession>R0MM14</accession>
<reference evidence="1 2" key="1">
    <citation type="journal article" date="2013" name="BMC Genomics">
        <title>Comparative genomics of parasitic silkworm microsporidia reveal an association between genome expansion and host adaptation.</title>
        <authorList>
            <person name="Pan G."/>
            <person name="Xu J."/>
            <person name="Li T."/>
            <person name="Xia Q."/>
            <person name="Liu S.L."/>
            <person name="Zhang G."/>
            <person name="Li S."/>
            <person name="Li C."/>
            <person name="Liu H."/>
            <person name="Yang L."/>
            <person name="Liu T."/>
            <person name="Zhang X."/>
            <person name="Wu Z."/>
            <person name="Fan W."/>
            <person name="Dang X."/>
            <person name="Xiang H."/>
            <person name="Tao M."/>
            <person name="Li Y."/>
            <person name="Hu J."/>
            <person name="Li Z."/>
            <person name="Lin L."/>
            <person name="Luo J."/>
            <person name="Geng L."/>
            <person name="Wang L."/>
            <person name="Long M."/>
            <person name="Wan Y."/>
            <person name="He N."/>
            <person name="Zhang Z."/>
            <person name="Lu C."/>
            <person name="Keeling P.J."/>
            <person name="Wang J."/>
            <person name="Xiang Z."/>
            <person name="Zhou Z."/>
        </authorList>
    </citation>
    <scope>NUCLEOTIDE SEQUENCE [LARGE SCALE GENOMIC DNA]</scope>
    <source>
        <strain evidence="2">CQ1 / CVCC 102059</strain>
    </source>
</reference>
<evidence type="ECO:0000313" key="1">
    <source>
        <dbReference type="EMBL" id="EOB13868.1"/>
    </source>
</evidence>
<dbReference type="VEuPathDB" id="MicrosporidiaDB:NBO_54g0014"/>
<keyword evidence="2" id="KW-1185">Reference proteome</keyword>
<proteinExistence type="predicted"/>
<name>R0MM14_NOSB1</name>
<evidence type="ECO:0000313" key="2">
    <source>
        <dbReference type="Proteomes" id="UP000016927"/>
    </source>
</evidence>
<dbReference type="AlphaFoldDB" id="R0MM14"/>
<dbReference type="Proteomes" id="UP000016927">
    <property type="component" value="Unassembled WGS sequence"/>
</dbReference>
<gene>
    <name evidence="1" type="ORF">NBO_54g0014</name>
</gene>
<dbReference type="EMBL" id="KB908962">
    <property type="protein sequence ID" value="EOB13868.1"/>
    <property type="molecule type" value="Genomic_DNA"/>
</dbReference>
<protein>
    <submittedName>
        <fullName evidence="1">Uncharacterized protein</fullName>
    </submittedName>
</protein>